<dbReference type="GO" id="GO:0000160">
    <property type="term" value="P:phosphorelay signal transduction system"/>
    <property type="evidence" value="ECO:0007669"/>
    <property type="project" value="InterPro"/>
</dbReference>
<evidence type="ECO:0000313" key="4">
    <source>
        <dbReference type="EMBL" id="QKZ05081.1"/>
    </source>
</evidence>
<proteinExistence type="predicted"/>
<evidence type="ECO:0000313" key="5">
    <source>
        <dbReference type="Proteomes" id="UP000509568"/>
    </source>
</evidence>
<dbReference type="InterPro" id="IPR001789">
    <property type="entry name" value="Sig_transdc_resp-reg_receiver"/>
</dbReference>
<sequence length="125" mass="13959">MSEDAQDVVLIVEDEPSILMVLSDYLRGEGYHVLEAKDGEEAFEILARKPHLDLMVTDYRLPKGISGVQIAEPAVKLRPELKVIFISGYPQEIVDCDSPITRKAPILAKPFDLDTLGEKIQQLLV</sequence>
<dbReference type="PROSITE" id="PS50110">
    <property type="entry name" value="RESPONSE_REGULATORY"/>
    <property type="match status" value="1"/>
</dbReference>
<dbReference type="KEGG" id="pez:HWQ56_15300"/>
<dbReference type="SMART" id="SM00448">
    <property type="entry name" value="REC"/>
    <property type="match status" value="1"/>
</dbReference>
<evidence type="ECO:0000259" key="3">
    <source>
        <dbReference type="PROSITE" id="PS50110"/>
    </source>
</evidence>
<dbReference type="InterPro" id="IPR050595">
    <property type="entry name" value="Bact_response_regulator"/>
</dbReference>
<accession>A0A7D5D9U1</accession>
<dbReference type="EMBL" id="CP056030">
    <property type="protein sequence ID" value="QKZ05081.1"/>
    <property type="molecule type" value="Genomic_DNA"/>
</dbReference>
<dbReference type="PANTHER" id="PTHR44591:SF3">
    <property type="entry name" value="RESPONSE REGULATORY DOMAIN-CONTAINING PROTEIN"/>
    <property type="match status" value="1"/>
</dbReference>
<protein>
    <submittedName>
        <fullName evidence="4">Response regulator</fullName>
    </submittedName>
</protein>
<organism evidence="4 5">
    <name type="scientific">Pseudomonas eucalypticola</name>
    <dbReference type="NCBI Taxonomy" id="2599595"/>
    <lineage>
        <taxon>Bacteria</taxon>
        <taxon>Pseudomonadati</taxon>
        <taxon>Pseudomonadota</taxon>
        <taxon>Gammaproteobacteria</taxon>
        <taxon>Pseudomonadales</taxon>
        <taxon>Pseudomonadaceae</taxon>
        <taxon>Pseudomonas</taxon>
    </lineage>
</organism>
<feature type="modified residue" description="4-aspartylphosphate" evidence="2">
    <location>
        <position position="58"/>
    </location>
</feature>
<dbReference type="Proteomes" id="UP000509568">
    <property type="component" value="Chromosome"/>
</dbReference>
<dbReference type="InterPro" id="IPR011006">
    <property type="entry name" value="CheY-like_superfamily"/>
</dbReference>
<dbReference type="PANTHER" id="PTHR44591">
    <property type="entry name" value="STRESS RESPONSE REGULATOR PROTEIN 1"/>
    <property type="match status" value="1"/>
</dbReference>
<keyword evidence="5" id="KW-1185">Reference proteome</keyword>
<keyword evidence="1 2" id="KW-0597">Phosphoprotein</keyword>
<dbReference type="AlphaFoldDB" id="A0A7D5D9U1"/>
<dbReference type="Gene3D" id="3.40.50.2300">
    <property type="match status" value="1"/>
</dbReference>
<name>A0A7D5D9U1_9PSED</name>
<dbReference type="SUPFAM" id="SSF52172">
    <property type="entry name" value="CheY-like"/>
    <property type="match status" value="1"/>
</dbReference>
<reference evidence="4 5" key="1">
    <citation type="submission" date="2020-06" db="EMBL/GenBank/DDBJ databases">
        <title>Pseudomonas eucalypticola sp. nov., an endophyte of Eucalyptus dunnii leaves with biocontrol ability of eucalyptus leaf blight.</title>
        <authorList>
            <person name="Liu Y."/>
            <person name="Song Z."/>
            <person name="Zeng H."/>
            <person name="Lu M."/>
            <person name="Wang X."/>
            <person name="Lian X."/>
            <person name="Zhang Q."/>
        </authorList>
    </citation>
    <scope>NUCLEOTIDE SEQUENCE [LARGE SCALE GENOMIC DNA]</scope>
    <source>
        <strain evidence="4 5">NP-1</strain>
    </source>
</reference>
<dbReference type="Pfam" id="PF00072">
    <property type="entry name" value="Response_reg"/>
    <property type="match status" value="1"/>
</dbReference>
<dbReference type="RefSeq" id="WP_158153357.1">
    <property type="nucleotide sequence ID" value="NZ_CP056030.1"/>
</dbReference>
<gene>
    <name evidence="4" type="ORF">HWQ56_15300</name>
</gene>
<feature type="domain" description="Response regulatory" evidence="3">
    <location>
        <begin position="8"/>
        <end position="124"/>
    </location>
</feature>
<evidence type="ECO:0000256" key="2">
    <source>
        <dbReference type="PROSITE-ProRule" id="PRU00169"/>
    </source>
</evidence>
<evidence type="ECO:0000256" key="1">
    <source>
        <dbReference type="ARBA" id="ARBA00022553"/>
    </source>
</evidence>